<evidence type="ECO:0000313" key="2">
    <source>
        <dbReference type="Proteomes" id="UP000014500"/>
    </source>
</evidence>
<keyword evidence="2" id="KW-1185">Reference proteome</keyword>
<reference evidence="1" key="2">
    <citation type="submission" date="2015-02" db="UniProtKB">
        <authorList>
            <consortium name="EnsemblMetazoa"/>
        </authorList>
    </citation>
    <scope>IDENTIFICATION</scope>
</reference>
<protein>
    <submittedName>
        <fullName evidence="1">Uncharacterized protein</fullName>
    </submittedName>
</protein>
<proteinExistence type="predicted"/>
<dbReference type="EnsemblMetazoa" id="SMAR003754-RA">
    <property type="protein sequence ID" value="SMAR003754-PA"/>
    <property type="gene ID" value="SMAR003754"/>
</dbReference>
<evidence type="ECO:0000313" key="1">
    <source>
        <dbReference type="EnsemblMetazoa" id="SMAR003754-PA"/>
    </source>
</evidence>
<sequence length="77" mass="8875">MDGLPDSPCANKSILVAEKFLLNFVINRSQRPLNGHLFISIRTDWTPHRCDDMSKHSMRIALQAFEKIRSPFLASYK</sequence>
<name>T1IRQ5_STRMM</name>
<dbReference type="Proteomes" id="UP000014500">
    <property type="component" value="Unassembled WGS sequence"/>
</dbReference>
<reference evidence="2" key="1">
    <citation type="submission" date="2011-05" db="EMBL/GenBank/DDBJ databases">
        <authorList>
            <person name="Richards S.R."/>
            <person name="Qu J."/>
            <person name="Jiang H."/>
            <person name="Jhangiani S.N."/>
            <person name="Agravi P."/>
            <person name="Goodspeed R."/>
            <person name="Gross S."/>
            <person name="Mandapat C."/>
            <person name="Jackson L."/>
            <person name="Mathew T."/>
            <person name="Pu L."/>
            <person name="Thornton R."/>
            <person name="Saada N."/>
            <person name="Wilczek-Boney K.B."/>
            <person name="Lee S."/>
            <person name="Kovar C."/>
            <person name="Wu Y."/>
            <person name="Scherer S.E."/>
            <person name="Worley K.C."/>
            <person name="Muzny D.M."/>
            <person name="Gibbs R."/>
        </authorList>
    </citation>
    <scope>NUCLEOTIDE SEQUENCE</scope>
    <source>
        <strain evidence="2">Brora</strain>
    </source>
</reference>
<organism evidence="1 2">
    <name type="scientific">Strigamia maritima</name>
    <name type="common">European centipede</name>
    <name type="synonym">Geophilus maritimus</name>
    <dbReference type="NCBI Taxonomy" id="126957"/>
    <lineage>
        <taxon>Eukaryota</taxon>
        <taxon>Metazoa</taxon>
        <taxon>Ecdysozoa</taxon>
        <taxon>Arthropoda</taxon>
        <taxon>Myriapoda</taxon>
        <taxon>Chilopoda</taxon>
        <taxon>Pleurostigmophora</taxon>
        <taxon>Geophilomorpha</taxon>
        <taxon>Linotaeniidae</taxon>
        <taxon>Strigamia</taxon>
    </lineage>
</organism>
<dbReference type="AlphaFoldDB" id="T1IRQ5"/>
<dbReference type="HOGENOM" id="CLU_2641270_0_0_1"/>
<accession>T1IRQ5</accession>
<dbReference type="EMBL" id="JH431376">
    <property type="status" value="NOT_ANNOTATED_CDS"/>
    <property type="molecule type" value="Genomic_DNA"/>
</dbReference>